<protein>
    <submittedName>
        <fullName evidence="2">GNAT family N-acetyltransferase</fullName>
    </submittedName>
</protein>
<reference evidence="2 3" key="1">
    <citation type="submission" date="2022-10" db="EMBL/GenBank/DDBJ databases">
        <title>Draft genome assembly of moderately radiation resistant bacterium Metabacillus halosaccharovorans.</title>
        <authorList>
            <person name="Pal S."/>
            <person name="Gopinathan A."/>
        </authorList>
    </citation>
    <scope>NUCLEOTIDE SEQUENCE [LARGE SCALE GENOMIC DNA]</scope>
    <source>
        <strain evidence="2 3">VITHBRA001</strain>
    </source>
</reference>
<dbReference type="CDD" id="cd04301">
    <property type="entry name" value="NAT_SF"/>
    <property type="match status" value="1"/>
</dbReference>
<dbReference type="SUPFAM" id="SSF55729">
    <property type="entry name" value="Acyl-CoA N-acyltransferases (Nat)"/>
    <property type="match status" value="1"/>
</dbReference>
<dbReference type="Pfam" id="PF13673">
    <property type="entry name" value="Acetyltransf_10"/>
    <property type="match status" value="1"/>
</dbReference>
<dbReference type="Proteomes" id="UP001526147">
    <property type="component" value="Unassembled WGS sequence"/>
</dbReference>
<dbReference type="InterPro" id="IPR016181">
    <property type="entry name" value="Acyl_CoA_acyltransferase"/>
</dbReference>
<dbReference type="InterPro" id="IPR000182">
    <property type="entry name" value="GNAT_dom"/>
</dbReference>
<evidence type="ECO:0000313" key="2">
    <source>
        <dbReference type="EMBL" id="MCV9888783.1"/>
    </source>
</evidence>
<organism evidence="2 3">
    <name type="scientific">Metabacillus halosaccharovorans</name>
    <dbReference type="NCBI Taxonomy" id="930124"/>
    <lineage>
        <taxon>Bacteria</taxon>
        <taxon>Bacillati</taxon>
        <taxon>Bacillota</taxon>
        <taxon>Bacilli</taxon>
        <taxon>Bacillales</taxon>
        <taxon>Bacillaceae</taxon>
        <taxon>Metabacillus</taxon>
    </lineage>
</organism>
<dbReference type="Gene3D" id="3.40.630.30">
    <property type="match status" value="1"/>
</dbReference>
<accession>A0ABT3DNZ5</accession>
<evidence type="ECO:0000259" key="1">
    <source>
        <dbReference type="PROSITE" id="PS51186"/>
    </source>
</evidence>
<sequence>MNIQQVTTKEQLDDAFSVRYTVFVDEQKVPVEEEIDQLEDEATHVVLYDDSQKPAGAGRVRVVDGIGKLERICVLSTSRKNGSGRMIVEKLEEIATKQGVRKLKLNAQTHAIPFYEKLSYEVVSDEFMDAGIPHVTMIKDIEKS</sequence>
<dbReference type="PROSITE" id="PS51186">
    <property type="entry name" value="GNAT"/>
    <property type="match status" value="1"/>
</dbReference>
<keyword evidence="3" id="KW-1185">Reference proteome</keyword>
<proteinExistence type="predicted"/>
<dbReference type="PANTHER" id="PTHR13355:SF11">
    <property type="entry name" value="GLUCOSAMINE 6-PHOSPHATE N-ACETYLTRANSFERASE"/>
    <property type="match status" value="1"/>
</dbReference>
<dbReference type="InterPro" id="IPR039143">
    <property type="entry name" value="GNPNAT1-like"/>
</dbReference>
<comment type="caution">
    <text evidence="2">The sequence shown here is derived from an EMBL/GenBank/DDBJ whole genome shotgun (WGS) entry which is preliminary data.</text>
</comment>
<dbReference type="RefSeq" id="WP_264144817.1">
    <property type="nucleotide sequence ID" value="NZ_JAOYEY010000051.1"/>
</dbReference>
<dbReference type="PANTHER" id="PTHR13355">
    <property type="entry name" value="GLUCOSAMINE 6-PHOSPHATE N-ACETYLTRANSFERASE"/>
    <property type="match status" value="1"/>
</dbReference>
<dbReference type="EMBL" id="JAOYEY010000051">
    <property type="protein sequence ID" value="MCV9888783.1"/>
    <property type="molecule type" value="Genomic_DNA"/>
</dbReference>
<gene>
    <name evidence="2" type="ORF">OIH86_24315</name>
</gene>
<feature type="domain" description="N-acetyltransferase" evidence="1">
    <location>
        <begin position="1"/>
        <end position="142"/>
    </location>
</feature>
<evidence type="ECO:0000313" key="3">
    <source>
        <dbReference type="Proteomes" id="UP001526147"/>
    </source>
</evidence>
<name>A0ABT3DNZ5_9BACI</name>